<dbReference type="Proteomes" id="UP000479756">
    <property type="component" value="Unassembled WGS sequence"/>
</dbReference>
<comment type="caution">
    <text evidence="1">The sequence shown here is derived from an EMBL/GenBank/DDBJ whole genome shotgun (WGS) entry which is preliminary data.</text>
</comment>
<reference evidence="1 2" key="1">
    <citation type="journal article" date="2014" name="Int. J. Syst. Evol. Microbiol.">
        <title>Description of Galbitalea soli gen. nov., sp. nov., and Frondihabitans sucicola sp. nov.</title>
        <authorList>
            <person name="Kim S.J."/>
            <person name="Lim J.M."/>
            <person name="Ahn J.H."/>
            <person name="Weon H.Y."/>
            <person name="Hamada M."/>
            <person name="Suzuki K."/>
            <person name="Ahn T.Y."/>
            <person name="Kwon S.W."/>
        </authorList>
    </citation>
    <scope>NUCLEOTIDE SEQUENCE [LARGE SCALE GENOMIC DNA]</scope>
    <source>
        <strain evidence="1 2">NBRC 108727</strain>
    </source>
</reference>
<gene>
    <name evidence="1" type="ORF">G3T37_04175</name>
</gene>
<dbReference type="AlphaFoldDB" id="A0A7C9PM47"/>
<dbReference type="EMBL" id="JAAGWZ010000001">
    <property type="protein sequence ID" value="NEM90547.1"/>
    <property type="molecule type" value="Genomic_DNA"/>
</dbReference>
<evidence type="ECO:0000313" key="2">
    <source>
        <dbReference type="Proteomes" id="UP000479756"/>
    </source>
</evidence>
<accession>A0A7C9PM47</accession>
<protein>
    <submittedName>
        <fullName evidence="1">HEAT repeat domain-containing protein</fullName>
    </submittedName>
</protein>
<dbReference type="Gene3D" id="1.25.10.10">
    <property type="entry name" value="Leucine-rich Repeat Variant"/>
    <property type="match status" value="1"/>
</dbReference>
<dbReference type="InterPro" id="IPR016024">
    <property type="entry name" value="ARM-type_fold"/>
</dbReference>
<organism evidence="1 2">
    <name type="scientific">Galbitalea soli</name>
    <dbReference type="NCBI Taxonomy" id="1268042"/>
    <lineage>
        <taxon>Bacteria</taxon>
        <taxon>Bacillati</taxon>
        <taxon>Actinomycetota</taxon>
        <taxon>Actinomycetes</taxon>
        <taxon>Micrococcales</taxon>
        <taxon>Microbacteriaceae</taxon>
        <taxon>Galbitalea</taxon>
    </lineage>
</organism>
<dbReference type="InterPro" id="IPR011989">
    <property type="entry name" value="ARM-like"/>
</dbReference>
<proteinExistence type="predicted"/>
<sequence length="144" mass="15635">MGANEGEEFLLWVGGHHAQGILDGAPALYWPEVWGARALLTAWDDSATAAIEQGLRNQAWRVREMCGRVCAERGLPLGSTLVRLLTDENARVRAVGARAIARVGDAEQAKLVKRMLRDPEVEVRRQAGAALAVLTERLGAPIDD</sequence>
<dbReference type="SUPFAM" id="SSF48371">
    <property type="entry name" value="ARM repeat"/>
    <property type="match status" value="1"/>
</dbReference>
<dbReference type="Pfam" id="PF13646">
    <property type="entry name" value="HEAT_2"/>
    <property type="match status" value="1"/>
</dbReference>
<keyword evidence="2" id="KW-1185">Reference proteome</keyword>
<evidence type="ECO:0000313" key="1">
    <source>
        <dbReference type="EMBL" id="NEM90547.1"/>
    </source>
</evidence>
<name>A0A7C9PM47_9MICO</name>